<dbReference type="KEGG" id="elim:B2M23_12105"/>
<keyword evidence="1" id="KW-0145">Chemotaxis</keyword>
<dbReference type="GO" id="GO:0004888">
    <property type="term" value="F:transmembrane signaling receptor activity"/>
    <property type="evidence" value="ECO:0007669"/>
    <property type="project" value="InterPro"/>
</dbReference>
<sequence>MFRNIKIRARMLISYGIIIILLLIASVIALFMLQKVGTNLTNFYHNNYTVTVEAWKARRSMQAARADIMQSILETDQAATEQLIEQAEQELALMRGTFPIIRERFRGDIELVSQVENVLEEAIPYRDQIFELTRENKKTEAAKLVNEKYVPLLDKMGDLLSQISETAGKNAKTMVEQGNTFVFTAIAVVCVVAGVSIVLAVALGVYIADGICKPVTELEKAAADISAGKLDTDISYQSGDELGRLADSMRATINDLRFYIQDFGYVMAELSKGNLTVNTKAEYQGNFADLQHSIMTLTEALNDTLRRLNESAEQVASGSEQVSFGAQELSRGASEQAASIEEVGDAIAMVSCQVKNNEDNAMQARLEARRVEEEMTASNQKMLDMISAMKDINETSGAIRKIIKTIENIAFQTNILSLNAAVEAARAGEAGKGFGAVADEVRNLAAKSAEASKSTAQLIQNAVAAVEKGTLIADETAKALVISVENVNNVACRVNEISEASTMQTESIIQINESIAQISEVVQSNSATAEESAAASEELSAQSQLLRGLAGRFKLR</sequence>
<proteinExistence type="inferred from homology"/>
<feature type="coiled-coil region" evidence="4">
    <location>
        <begin position="354"/>
        <end position="381"/>
    </location>
</feature>
<accession>A0AAC9QV91</accession>
<dbReference type="Pfam" id="PF00672">
    <property type="entry name" value="HAMP"/>
    <property type="match status" value="1"/>
</dbReference>
<keyword evidence="5" id="KW-0812">Transmembrane</keyword>
<dbReference type="Gene3D" id="1.10.287.950">
    <property type="entry name" value="Methyl-accepting chemotaxis protein"/>
    <property type="match status" value="1"/>
</dbReference>
<dbReference type="CDD" id="cd06225">
    <property type="entry name" value="HAMP"/>
    <property type="match status" value="1"/>
</dbReference>
<name>A0AAC9QV91_EUBLI</name>
<dbReference type="PROSITE" id="PS50885">
    <property type="entry name" value="HAMP"/>
    <property type="match status" value="1"/>
</dbReference>
<gene>
    <name evidence="8" type="ORF">B2M23_12105</name>
</gene>
<dbReference type="InterPro" id="IPR051310">
    <property type="entry name" value="MCP_chemotaxis"/>
</dbReference>
<dbReference type="PROSITE" id="PS50111">
    <property type="entry name" value="CHEMOTAXIS_TRANSDUC_2"/>
    <property type="match status" value="1"/>
</dbReference>
<feature type="coiled-coil region" evidence="4">
    <location>
        <begin position="70"/>
        <end position="97"/>
    </location>
</feature>
<keyword evidence="4" id="KW-0175">Coiled coil</keyword>
<protein>
    <submittedName>
        <fullName evidence="8">Methyl-accepting chemotaxis protein</fullName>
    </submittedName>
</protein>
<dbReference type="Pfam" id="PF12729">
    <property type="entry name" value="4HB_MCP_1"/>
    <property type="match status" value="1"/>
</dbReference>
<evidence type="ECO:0000259" key="6">
    <source>
        <dbReference type="PROSITE" id="PS50111"/>
    </source>
</evidence>
<comment type="similarity">
    <text evidence="2">Belongs to the methyl-accepting chemotaxis (MCP) protein family.</text>
</comment>
<evidence type="ECO:0000256" key="2">
    <source>
        <dbReference type="ARBA" id="ARBA00029447"/>
    </source>
</evidence>
<dbReference type="Pfam" id="PF00015">
    <property type="entry name" value="MCPsignal"/>
    <property type="match status" value="1"/>
</dbReference>
<dbReference type="SMART" id="SM00283">
    <property type="entry name" value="MA"/>
    <property type="match status" value="1"/>
</dbReference>
<evidence type="ECO:0000256" key="5">
    <source>
        <dbReference type="SAM" id="Phobius"/>
    </source>
</evidence>
<dbReference type="GO" id="GO:0007165">
    <property type="term" value="P:signal transduction"/>
    <property type="evidence" value="ECO:0007669"/>
    <property type="project" value="UniProtKB-KW"/>
</dbReference>
<feature type="domain" description="Methyl-accepting transducer" evidence="6">
    <location>
        <begin position="311"/>
        <end position="540"/>
    </location>
</feature>
<keyword evidence="5" id="KW-0472">Membrane</keyword>
<dbReference type="PRINTS" id="PR00260">
    <property type="entry name" value="CHEMTRNSDUCR"/>
</dbReference>
<organism evidence="8 9">
    <name type="scientific">Eubacterium limosum</name>
    <dbReference type="NCBI Taxonomy" id="1736"/>
    <lineage>
        <taxon>Bacteria</taxon>
        <taxon>Bacillati</taxon>
        <taxon>Bacillota</taxon>
        <taxon>Clostridia</taxon>
        <taxon>Eubacteriales</taxon>
        <taxon>Eubacteriaceae</taxon>
        <taxon>Eubacterium</taxon>
    </lineage>
</organism>
<dbReference type="PANTHER" id="PTHR43531">
    <property type="entry name" value="PROTEIN ICFG"/>
    <property type="match status" value="1"/>
</dbReference>
<dbReference type="GO" id="GO:0006935">
    <property type="term" value="P:chemotaxis"/>
    <property type="evidence" value="ECO:0007669"/>
    <property type="project" value="UniProtKB-KW"/>
</dbReference>
<dbReference type="InterPro" id="IPR004089">
    <property type="entry name" value="MCPsignal_dom"/>
</dbReference>
<dbReference type="SUPFAM" id="SSF58104">
    <property type="entry name" value="Methyl-accepting chemotaxis protein (MCP) signaling domain"/>
    <property type="match status" value="1"/>
</dbReference>
<dbReference type="InterPro" id="IPR003660">
    <property type="entry name" value="HAMP_dom"/>
</dbReference>
<evidence type="ECO:0000256" key="4">
    <source>
        <dbReference type="SAM" id="Coils"/>
    </source>
</evidence>
<dbReference type="GO" id="GO:0005886">
    <property type="term" value="C:plasma membrane"/>
    <property type="evidence" value="ECO:0007669"/>
    <property type="project" value="TreeGrafter"/>
</dbReference>
<dbReference type="InterPro" id="IPR024478">
    <property type="entry name" value="HlyB_4HB_MCP"/>
</dbReference>
<evidence type="ECO:0000313" key="8">
    <source>
        <dbReference type="EMBL" id="ARD66248.1"/>
    </source>
</evidence>
<feature type="transmembrane region" description="Helical" evidence="5">
    <location>
        <begin position="12"/>
        <end position="33"/>
    </location>
</feature>
<reference evidence="9" key="1">
    <citation type="journal article" date="2017" name="Sci. Rep.">
        <title>Determination of the Genome and Primary Transcriptome of Syngas Fermenting Eubacterium limosum ATCC 8486.</title>
        <authorList>
            <person name="Song Y."/>
            <person name="Shin J."/>
            <person name="Jeong Y."/>
            <person name="Jin S."/>
            <person name="Lee J.K."/>
            <person name="Kim D.R."/>
            <person name="Kim S.C."/>
            <person name="Cho S."/>
            <person name="Cho B.K."/>
        </authorList>
    </citation>
    <scope>NUCLEOTIDE SEQUENCE [LARGE SCALE GENOMIC DNA]</scope>
    <source>
        <strain evidence="9">ATCC 8486</strain>
    </source>
</reference>
<dbReference type="EMBL" id="CP019962">
    <property type="protein sequence ID" value="ARD66248.1"/>
    <property type="molecule type" value="Genomic_DNA"/>
</dbReference>
<dbReference type="InterPro" id="IPR004090">
    <property type="entry name" value="Chemotax_Me-accpt_rcpt"/>
</dbReference>
<keyword evidence="3" id="KW-0807">Transducer</keyword>
<evidence type="ECO:0000259" key="7">
    <source>
        <dbReference type="PROSITE" id="PS50885"/>
    </source>
</evidence>
<dbReference type="Proteomes" id="UP000192391">
    <property type="component" value="Chromosome"/>
</dbReference>
<dbReference type="Gene3D" id="6.10.340.10">
    <property type="match status" value="1"/>
</dbReference>
<keyword evidence="5" id="KW-1133">Transmembrane helix</keyword>
<evidence type="ECO:0000256" key="3">
    <source>
        <dbReference type="PROSITE-ProRule" id="PRU00284"/>
    </source>
</evidence>
<evidence type="ECO:0000256" key="1">
    <source>
        <dbReference type="ARBA" id="ARBA00022500"/>
    </source>
</evidence>
<dbReference type="AlphaFoldDB" id="A0AAC9QV91"/>
<dbReference type="RefSeq" id="WP_038352161.1">
    <property type="nucleotide sequence ID" value="NZ_CP019962.1"/>
</dbReference>
<evidence type="ECO:0000313" key="9">
    <source>
        <dbReference type="Proteomes" id="UP000192391"/>
    </source>
</evidence>
<dbReference type="PANTHER" id="PTHR43531:SF11">
    <property type="entry name" value="METHYL-ACCEPTING CHEMOTAXIS PROTEIN 3"/>
    <property type="match status" value="1"/>
</dbReference>
<feature type="domain" description="HAMP" evidence="7">
    <location>
        <begin position="209"/>
        <end position="261"/>
    </location>
</feature>
<dbReference type="SMART" id="SM00304">
    <property type="entry name" value="HAMP"/>
    <property type="match status" value="1"/>
</dbReference>
<feature type="transmembrane region" description="Helical" evidence="5">
    <location>
        <begin position="181"/>
        <end position="208"/>
    </location>
</feature>